<feature type="transmembrane region" description="Helical" evidence="6">
    <location>
        <begin position="45"/>
        <end position="68"/>
    </location>
</feature>
<evidence type="ECO:0000256" key="4">
    <source>
        <dbReference type="ARBA" id="ARBA00022989"/>
    </source>
</evidence>
<evidence type="ECO:0000313" key="8">
    <source>
        <dbReference type="EMBL" id="OGZ43529.1"/>
    </source>
</evidence>
<keyword evidence="5 6" id="KW-0472">Membrane</keyword>
<feature type="transmembrane region" description="Helical" evidence="6">
    <location>
        <begin position="80"/>
        <end position="104"/>
    </location>
</feature>
<dbReference type="PANTHER" id="PTHR31272">
    <property type="entry name" value="CYTOCHROME C-TYPE BIOGENESIS PROTEIN HI_1454-RELATED"/>
    <property type="match status" value="1"/>
</dbReference>
<evidence type="ECO:0000313" key="9">
    <source>
        <dbReference type="Proteomes" id="UP000176700"/>
    </source>
</evidence>
<evidence type="ECO:0000256" key="1">
    <source>
        <dbReference type="ARBA" id="ARBA00004141"/>
    </source>
</evidence>
<feature type="domain" description="Cytochrome C biogenesis protein transmembrane" evidence="7">
    <location>
        <begin position="48"/>
        <end position="221"/>
    </location>
</feature>
<feature type="transmembrane region" description="Helical" evidence="6">
    <location>
        <begin position="246"/>
        <end position="266"/>
    </location>
</feature>
<reference evidence="8 9" key="1">
    <citation type="journal article" date="2016" name="Nat. Commun.">
        <title>Thousands of microbial genomes shed light on interconnected biogeochemical processes in an aquifer system.</title>
        <authorList>
            <person name="Anantharaman K."/>
            <person name="Brown C.T."/>
            <person name="Hug L.A."/>
            <person name="Sharon I."/>
            <person name="Castelle C.J."/>
            <person name="Probst A.J."/>
            <person name="Thomas B.C."/>
            <person name="Singh A."/>
            <person name="Wilkins M.J."/>
            <person name="Karaoz U."/>
            <person name="Brodie E.L."/>
            <person name="Williams K.H."/>
            <person name="Hubbard S.S."/>
            <person name="Banfield J.F."/>
        </authorList>
    </citation>
    <scope>NUCLEOTIDE SEQUENCE [LARGE SCALE GENOMIC DNA]</scope>
</reference>
<dbReference type="InterPro" id="IPR051790">
    <property type="entry name" value="Cytochrome_c-biogenesis_DsbD"/>
</dbReference>
<dbReference type="GO" id="GO:0016020">
    <property type="term" value="C:membrane"/>
    <property type="evidence" value="ECO:0007669"/>
    <property type="project" value="UniProtKB-SubCell"/>
</dbReference>
<dbReference type="Pfam" id="PF02683">
    <property type="entry name" value="DsbD_TM"/>
    <property type="match status" value="1"/>
</dbReference>
<dbReference type="InterPro" id="IPR003834">
    <property type="entry name" value="Cyt_c_assmbl_TM_dom"/>
</dbReference>
<feature type="transmembrane region" description="Helical" evidence="6">
    <location>
        <begin position="311"/>
        <end position="332"/>
    </location>
</feature>
<gene>
    <name evidence="8" type="ORF">A2W41_04315</name>
</gene>
<dbReference type="Proteomes" id="UP000176700">
    <property type="component" value="Unassembled WGS sequence"/>
</dbReference>
<keyword evidence="4 6" id="KW-1133">Transmembrane helix</keyword>
<comment type="subcellular location">
    <subcellularLocation>
        <location evidence="1">Membrane</location>
        <topology evidence="1">Multi-pass membrane protein</topology>
    </subcellularLocation>
</comment>
<comment type="similarity">
    <text evidence="2">Belongs to the DsbD family.</text>
</comment>
<dbReference type="PANTHER" id="PTHR31272:SF9">
    <property type="entry name" value="BLL1027 PROTEIN"/>
    <property type="match status" value="1"/>
</dbReference>
<organism evidence="8 9">
    <name type="scientific">Candidatus Ryanbacteria bacterium RIFCSPHIGHO2_01_45_13</name>
    <dbReference type="NCBI Taxonomy" id="1802112"/>
    <lineage>
        <taxon>Bacteria</taxon>
        <taxon>Candidatus Ryaniibacteriota</taxon>
    </lineage>
</organism>
<feature type="transmembrane region" description="Helical" evidence="6">
    <location>
        <begin position="124"/>
        <end position="142"/>
    </location>
</feature>
<evidence type="ECO:0000259" key="7">
    <source>
        <dbReference type="Pfam" id="PF02683"/>
    </source>
</evidence>
<dbReference type="AlphaFoldDB" id="A0A1G2FZN8"/>
<keyword evidence="3 6" id="KW-0812">Transmembrane</keyword>
<feature type="transmembrane region" description="Helical" evidence="6">
    <location>
        <begin position="12"/>
        <end position="33"/>
    </location>
</feature>
<accession>A0A1G2FZN8</accession>
<feature type="transmembrane region" description="Helical" evidence="6">
    <location>
        <begin position="204"/>
        <end position="234"/>
    </location>
</feature>
<evidence type="ECO:0000256" key="2">
    <source>
        <dbReference type="ARBA" id="ARBA00006143"/>
    </source>
</evidence>
<evidence type="ECO:0000256" key="5">
    <source>
        <dbReference type="ARBA" id="ARBA00023136"/>
    </source>
</evidence>
<dbReference type="EMBL" id="MHNI01000005">
    <property type="protein sequence ID" value="OGZ43529.1"/>
    <property type="molecule type" value="Genomic_DNA"/>
</dbReference>
<comment type="caution">
    <text evidence="8">The sequence shown here is derived from an EMBL/GenBank/DDBJ whole genome shotgun (WGS) entry which is preliminary data.</text>
</comment>
<dbReference type="GO" id="GO:0017004">
    <property type="term" value="P:cytochrome complex assembly"/>
    <property type="evidence" value="ECO:0007669"/>
    <property type="project" value="InterPro"/>
</dbReference>
<sequence length="356" mass="38576">MDQTSTKTKLVFSSLVAGLLAFIIFGLLWAFVFGSEKPEGFAWYLFSYAMGLTMIVLPCTFPLAFVIVPLSMGKGVAKGLGIALAFGIGVAIMLSIYGIVAALVGQAAIGALNTPLETVKNWTYFLAGVAAYLFALGELGIIRVRLPSYSGAAPAFIQKQRDYIKALLLGLFLGNIGVGCPHPATPLILVEIARAGDVFYGWSLFFVHAIGRVLPLFLLAFLGILGVNALSWLVARKDKLERATGWAMVFVAGFILTLGLFTHDWWVNSGQHILLESVTQEARFTGILAERLEVTAPHTHGLEEGSGLFGLPLWMGNWALVLLWITPLWWYYSKKRKEASSETDASAAIANASKTP</sequence>
<evidence type="ECO:0000256" key="3">
    <source>
        <dbReference type="ARBA" id="ARBA00022692"/>
    </source>
</evidence>
<feature type="transmembrane region" description="Helical" evidence="6">
    <location>
        <begin position="163"/>
        <end position="184"/>
    </location>
</feature>
<protein>
    <recommendedName>
        <fullName evidence="7">Cytochrome C biogenesis protein transmembrane domain-containing protein</fullName>
    </recommendedName>
</protein>
<name>A0A1G2FZN8_9BACT</name>
<evidence type="ECO:0000256" key="6">
    <source>
        <dbReference type="SAM" id="Phobius"/>
    </source>
</evidence>
<proteinExistence type="inferred from homology"/>